<dbReference type="EMBL" id="JARAKH010000011">
    <property type="protein sequence ID" value="KAK8399451.1"/>
    <property type="molecule type" value="Genomic_DNA"/>
</dbReference>
<reference evidence="2 3" key="1">
    <citation type="submission" date="2023-03" db="EMBL/GenBank/DDBJ databases">
        <title>High-quality genome of Scylla paramamosain provides insights in environmental adaptation.</title>
        <authorList>
            <person name="Zhang L."/>
        </authorList>
    </citation>
    <scope>NUCLEOTIDE SEQUENCE [LARGE SCALE GENOMIC DNA]</scope>
    <source>
        <strain evidence="2">LZ_2023a</strain>
        <tissue evidence="2">Muscle</tissue>
    </source>
</reference>
<dbReference type="Proteomes" id="UP001487740">
    <property type="component" value="Unassembled WGS sequence"/>
</dbReference>
<name>A0AAW0UI01_SCYPA</name>
<feature type="compositionally biased region" description="Polar residues" evidence="1">
    <location>
        <begin position="62"/>
        <end position="82"/>
    </location>
</feature>
<evidence type="ECO:0000313" key="2">
    <source>
        <dbReference type="EMBL" id="KAK8399451.1"/>
    </source>
</evidence>
<organism evidence="2 3">
    <name type="scientific">Scylla paramamosain</name>
    <name type="common">Mud crab</name>
    <dbReference type="NCBI Taxonomy" id="85552"/>
    <lineage>
        <taxon>Eukaryota</taxon>
        <taxon>Metazoa</taxon>
        <taxon>Ecdysozoa</taxon>
        <taxon>Arthropoda</taxon>
        <taxon>Crustacea</taxon>
        <taxon>Multicrustacea</taxon>
        <taxon>Malacostraca</taxon>
        <taxon>Eumalacostraca</taxon>
        <taxon>Eucarida</taxon>
        <taxon>Decapoda</taxon>
        <taxon>Pleocyemata</taxon>
        <taxon>Brachyura</taxon>
        <taxon>Eubrachyura</taxon>
        <taxon>Portunoidea</taxon>
        <taxon>Portunidae</taxon>
        <taxon>Portuninae</taxon>
        <taxon>Scylla</taxon>
    </lineage>
</organism>
<proteinExistence type="predicted"/>
<protein>
    <submittedName>
        <fullName evidence="2">Uncharacterized protein</fullName>
    </submittedName>
</protein>
<comment type="caution">
    <text evidence="2">The sequence shown here is derived from an EMBL/GenBank/DDBJ whole genome shotgun (WGS) entry which is preliminary data.</text>
</comment>
<keyword evidence="3" id="KW-1185">Reference proteome</keyword>
<evidence type="ECO:0000313" key="3">
    <source>
        <dbReference type="Proteomes" id="UP001487740"/>
    </source>
</evidence>
<dbReference type="AlphaFoldDB" id="A0AAW0UI01"/>
<feature type="region of interest" description="Disordered" evidence="1">
    <location>
        <begin position="1"/>
        <end position="22"/>
    </location>
</feature>
<feature type="region of interest" description="Disordered" evidence="1">
    <location>
        <begin position="136"/>
        <end position="162"/>
    </location>
</feature>
<evidence type="ECO:0000256" key="1">
    <source>
        <dbReference type="SAM" id="MobiDB-lite"/>
    </source>
</evidence>
<sequence>MEESGEAAPPLNTQTEGTGGGVVGSVSWPFLIPLKEWRASCRQSDCHTHLPAGVYYLKHSTQRPANPGRQSNHPRPSISPRSAGQVAGCPPPPLPSPERECKPGWMARSIQSALTRLRGEIFFSEKWNCPWIGSSIINDTPQQRPRDGERTRHTHSRSLGSQQFGVSLEGAYTDKDWLRLKEGKMEHLTGYTRYNRQVIYVASRLTDCSTPSFSITHTGVSACYYIGPASPASPPPLHQSG</sequence>
<accession>A0AAW0UI01</accession>
<gene>
    <name evidence="2" type="ORF">O3P69_003502</name>
</gene>
<feature type="region of interest" description="Disordered" evidence="1">
    <location>
        <begin position="61"/>
        <end position="102"/>
    </location>
</feature>